<dbReference type="AlphaFoldDB" id="A0A7K4AIQ8"/>
<sequence length="168" mass="19126">MLCETMKRFNEACNRIAETVFAMHSANKVEIHKTVYYPVREHFGLSSQLTIRAISKVCEAYKRDKSIKPEFHLDGAIVYDQRILSWKGLEKVSLITLQGRQAIPIRFGEYQKARLDRIRGQADLILVNGIFYLCVVVEVDEETPYDPKGTLGVDLGIKYLAVDSDGEV</sequence>
<organism evidence="1 2">
    <name type="scientific">Methanothrix soehngenii</name>
    <name type="common">Methanosaeta concilii</name>
    <dbReference type="NCBI Taxonomy" id="2223"/>
    <lineage>
        <taxon>Archaea</taxon>
        <taxon>Methanobacteriati</taxon>
        <taxon>Methanobacteriota</taxon>
        <taxon>Stenosarchaea group</taxon>
        <taxon>Methanomicrobia</taxon>
        <taxon>Methanotrichales</taxon>
        <taxon>Methanotrichaceae</taxon>
        <taxon>Methanothrix</taxon>
    </lineage>
</organism>
<comment type="caution">
    <text evidence="1">The sequence shown here is derived from an EMBL/GenBank/DDBJ whole genome shotgun (WGS) entry which is preliminary data.</text>
</comment>
<evidence type="ECO:0000313" key="1">
    <source>
        <dbReference type="EMBL" id="NLJ22859.1"/>
    </source>
</evidence>
<protein>
    <submittedName>
        <fullName evidence="1">Transposase</fullName>
    </submittedName>
</protein>
<gene>
    <name evidence="1" type="ORF">GX426_07090</name>
</gene>
<accession>A0A7K4AIQ8</accession>
<reference evidence="1 2" key="1">
    <citation type="journal article" date="2020" name="Biotechnol. Biofuels">
        <title>New insights from the biogas microbiome by comprehensive genome-resolved metagenomics of nearly 1600 species originating from multiple anaerobic digesters.</title>
        <authorList>
            <person name="Campanaro S."/>
            <person name="Treu L."/>
            <person name="Rodriguez-R L.M."/>
            <person name="Kovalovszki A."/>
            <person name="Ziels R.M."/>
            <person name="Maus I."/>
            <person name="Zhu X."/>
            <person name="Kougias P.G."/>
            <person name="Basile A."/>
            <person name="Luo G."/>
            <person name="Schluter A."/>
            <person name="Konstantinidis K.T."/>
            <person name="Angelidaki I."/>
        </authorList>
    </citation>
    <scope>NUCLEOTIDE SEQUENCE [LARGE SCALE GENOMIC DNA]</scope>
    <source>
        <strain evidence="1">AS27yjCOA_157</strain>
    </source>
</reference>
<feature type="non-terminal residue" evidence="1">
    <location>
        <position position="168"/>
    </location>
</feature>
<dbReference type="Proteomes" id="UP000544742">
    <property type="component" value="Unassembled WGS sequence"/>
</dbReference>
<name>A0A7K4AIQ8_METSH</name>
<dbReference type="EMBL" id="JAAYUN010000117">
    <property type="protein sequence ID" value="NLJ22859.1"/>
    <property type="molecule type" value="Genomic_DNA"/>
</dbReference>
<evidence type="ECO:0000313" key="2">
    <source>
        <dbReference type="Proteomes" id="UP000544742"/>
    </source>
</evidence>
<proteinExistence type="predicted"/>